<dbReference type="EMBL" id="CP025410">
    <property type="protein sequence ID" value="AUH35733.1"/>
    <property type="molecule type" value="Genomic_DNA"/>
</dbReference>
<protein>
    <submittedName>
        <fullName evidence="2">Uncharacterized protein</fullName>
    </submittedName>
</protein>
<reference evidence="2 3" key="1">
    <citation type="submission" date="2017-12" db="EMBL/GenBank/DDBJ databases">
        <authorList>
            <person name="Hurst M.R.H."/>
        </authorList>
    </citation>
    <scope>NUCLEOTIDE SEQUENCE [LARGE SCALE GENOMIC DNA]</scope>
    <source>
        <strain evidence="2 3">BM15</strain>
        <plasmid evidence="3">Plasmid pbm152</plasmid>
    </source>
</reference>
<name>A0A2K9EL30_9RHOB</name>
<evidence type="ECO:0000313" key="3">
    <source>
        <dbReference type="Proteomes" id="UP000233742"/>
    </source>
</evidence>
<sequence>MTGQRAGRTAAFNDEFPLAYGHSSRGKFAIDRRSSCPVPEISSKRQAGKENQMANESMKLRVKTGEKDGKNFWDSCGVLFINRNAAGEITSIQVRHNMFPGVDMVAFPKRDDDQE</sequence>
<gene>
    <name evidence="2" type="ORF">CUV01_19310</name>
</gene>
<accession>A0A2K9EL30</accession>
<proteinExistence type="predicted"/>
<dbReference type="KEGG" id="paro:CUV01_19310"/>
<dbReference type="Proteomes" id="UP000233742">
    <property type="component" value="Plasmid pBM152"/>
</dbReference>
<feature type="region of interest" description="Disordered" evidence="1">
    <location>
        <begin position="37"/>
        <end position="56"/>
    </location>
</feature>
<geneLocation type="plasmid" evidence="3">
    <name>pbm152</name>
</geneLocation>
<dbReference type="AlphaFoldDB" id="A0A2K9EL30"/>
<evidence type="ECO:0000256" key="1">
    <source>
        <dbReference type="SAM" id="MobiDB-lite"/>
    </source>
</evidence>
<keyword evidence="2" id="KW-0614">Plasmid</keyword>
<evidence type="ECO:0000313" key="2">
    <source>
        <dbReference type="EMBL" id="AUH35733.1"/>
    </source>
</evidence>
<organism evidence="2 3">
    <name type="scientific">Paracoccus tegillarcae</name>
    <dbReference type="NCBI Taxonomy" id="1529068"/>
    <lineage>
        <taxon>Bacteria</taxon>
        <taxon>Pseudomonadati</taxon>
        <taxon>Pseudomonadota</taxon>
        <taxon>Alphaproteobacteria</taxon>
        <taxon>Rhodobacterales</taxon>
        <taxon>Paracoccaceae</taxon>
        <taxon>Paracoccus</taxon>
    </lineage>
</organism>
<keyword evidence="3" id="KW-1185">Reference proteome</keyword>